<dbReference type="Proteomes" id="UP000887563">
    <property type="component" value="Unplaced"/>
</dbReference>
<sequence>MLILKNNFQVLKLFINSQIICCCISNLFNLKINLEFQFLQIAGLTNSSPCQAQLKVAALQVVDQKASSPCHTQQKVVHLRVVDPTILPLCSAH</sequence>
<keyword evidence="1" id="KW-1185">Reference proteome</keyword>
<reference evidence="2" key="1">
    <citation type="submission" date="2022-11" db="UniProtKB">
        <authorList>
            <consortium name="WormBaseParasite"/>
        </authorList>
    </citation>
    <scope>IDENTIFICATION</scope>
</reference>
<dbReference type="WBParaSite" id="Minc3s01186g21507">
    <property type="protein sequence ID" value="Minc3s01186g21507"/>
    <property type="gene ID" value="Minc3s01186g21507"/>
</dbReference>
<accession>A0A914MA25</accession>
<proteinExistence type="predicted"/>
<name>A0A914MA25_MELIC</name>
<organism evidence="1 2">
    <name type="scientific">Meloidogyne incognita</name>
    <name type="common">Southern root-knot nematode worm</name>
    <name type="synonym">Oxyuris incognita</name>
    <dbReference type="NCBI Taxonomy" id="6306"/>
    <lineage>
        <taxon>Eukaryota</taxon>
        <taxon>Metazoa</taxon>
        <taxon>Ecdysozoa</taxon>
        <taxon>Nematoda</taxon>
        <taxon>Chromadorea</taxon>
        <taxon>Rhabditida</taxon>
        <taxon>Tylenchina</taxon>
        <taxon>Tylenchomorpha</taxon>
        <taxon>Tylenchoidea</taxon>
        <taxon>Meloidogynidae</taxon>
        <taxon>Meloidogyninae</taxon>
        <taxon>Meloidogyne</taxon>
        <taxon>Meloidogyne incognita group</taxon>
    </lineage>
</organism>
<protein>
    <submittedName>
        <fullName evidence="2">Candidate secreted effector</fullName>
    </submittedName>
</protein>
<dbReference type="AlphaFoldDB" id="A0A914MA25"/>
<evidence type="ECO:0000313" key="1">
    <source>
        <dbReference type="Proteomes" id="UP000887563"/>
    </source>
</evidence>
<evidence type="ECO:0000313" key="2">
    <source>
        <dbReference type="WBParaSite" id="Minc3s01186g21507"/>
    </source>
</evidence>